<evidence type="ECO:0000313" key="4">
    <source>
        <dbReference type="Proteomes" id="UP000016487"/>
    </source>
</evidence>
<keyword evidence="2" id="KW-1133">Transmembrane helix</keyword>
<feature type="compositionally biased region" description="Polar residues" evidence="1">
    <location>
        <begin position="156"/>
        <end position="165"/>
    </location>
</feature>
<evidence type="ECO:0000256" key="1">
    <source>
        <dbReference type="SAM" id="MobiDB-lite"/>
    </source>
</evidence>
<dbReference type="AlphaFoldDB" id="A0AAD4AKI7"/>
<keyword evidence="2" id="KW-0472">Membrane</keyword>
<dbReference type="EMBL" id="AHBZ03000014">
    <property type="protein sequence ID" value="KAF7774018.1"/>
    <property type="molecule type" value="Genomic_DNA"/>
</dbReference>
<gene>
    <name evidence="3" type="ORF">PCIT_a0393</name>
</gene>
<accession>A0AAD4AKI7</accession>
<proteinExistence type="predicted"/>
<reference evidence="3" key="1">
    <citation type="journal article" date="2012" name="J. Bacteriol.">
        <title>Genome sequences of type strains of seven species of the marine bacterium Pseudoalteromonas.</title>
        <authorList>
            <person name="Xie B.B."/>
            <person name="Shu Y.L."/>
            <person name="Qin Q.L."/>
            <person name="Rong J.C."/>
            <person name="Zhang X.Y."/>
            <person name="Chen X.L."/>
            <person name="Shi M."/>
            <person name="He H.L."/>
            <person name="Zhou B.C."/>
            <person name="Zhang Y.Z."/>
        </authorList>
    </citation>
    <scope>NUCLEOTIDE SEQUENCE</scope>
    <source>
        <strain evidence="3">DSM 8771</strain>
    </source>
</reference>
<dbReference type="Proteomes" id="UP000016487">
    <property type="component" value="Unassembled WGS sequence"/>
</dbReference>
<feature type="transmembrane region" description="Helical" evidence="2">
    <location>
        <begin position="6"/>
        <end position="22"/>
    </location>
</feature>
<feature type="compositionally biased region" description="Low complexity" evidence="1">
    <location>
        <begin position="173"/>
        <end position="195"/>
    </location>
</feature>
<sequence length="195" mass="22084">MSYIVFFTLVLLITLLGVYVVIENNRKKAREAEKKMFNDRLKKITSQFKSKTSEFVEAKALRPKYSPKVNAIVGNFFVVQAHTEENLDQLERIAEQFIYCVISELNKCRENGNLDLLSDQLQYFVAELPTSGISYNKEFYQEILPALIVMIKTPEQGPNSTPSDESNQHSDDLSTTPLDDTKATQKVAAKAQPVA</sequence>
<name>A0AAD4AKI7_9GAMM</name>
<evidence type="ECO:0000313" key="3">
    <source>
        <dbReference type="EMBL" id="KAF7774018.1"/>
    </source>
</evidence>
<keyword evidence="2" id="KW-0812">Transmembrane</keyword>
<reference evidence="3" key="2">
    <citation type="submission" date="2015-03" db="EMBL/GenBank/DDBJ databases">
        <title>Genome sequence of Pseudoalteromonas citrea.</title>
        <authorList>
            <person name="Xie B.-B."/>
            <person name="Rong J.-C."/>
            <person name="Qin Q.-L."/>
            <person name="Zhang Y.-Z."/>
        </authorList>
    </citation>
    <scope>NUCLEOTIDE SEQUENCE</scope>
    <source>
        <strain evidence="3">DSM 8771</strain>
    </source>
</reference>
<organism evidence="3 4">
    <name type="scientific">Pseudoalteromonas citrea</name>
    <dbReference type="NCBI Taxonomy" id="43655"/>
    <lineage>
        <taxon>Bacteria</taxon>
        <taxon>Pseudomonadati</taxon>
        <taxon>Pseudomonadota</taxon>
        <taxon>Gammaproteobacteria</taxon>
        <taxon>Alteromonadales</taxon>
        <taxon>Pseudoalteromonadaceae</taxon>
        <taxon>Pseudoalteromonas</taxon>
    </lineage>
</organism>
<feature type="region of interest" description="Disordered" evidence="1">
    <location>
        <begin position="154"/>
        <end position="195"/>
    </location>
</feature>
<dbReference type="RefSeq" id="WP_010362578.1">
    <property type="nucleotide sequence ID" value="NZ_AHBZ03000014.1"/>
</dbReference>
<evidence type="ECO:0000256" key="2">
    <source>
        <dbReference type="SAM" id="Phobius"/>
    </source>
</evidence>
<comment type="caution">
    <text evidence="3">The sequence shown here is derived from an EMBL/GenBank/DDBJ whole genome shotgun (WGS) entry which is preliminary data.</text>
</comment>
<protein>
    <submittedName>
        <fullName evidence="3">Uncharacterized protein</fullName>
    </submittedName>
</protein>